<evidence type="ECO:0000313" key="1">
    <source>
        <dbReference type="EMBL" id="PJC24055.1"/>
    </source>
</evidence>
<reference evidence="2" key="1">
    <citation type="submission" date="2017-09" db="EMBL/GenBank/DDBJ databases">
        <title>Depth-based differentiation of microbial function through sediment-hosted aquifers and enrichment of novel symbionts in the deep terrestrial subsurface.</title>
        <authorList>
            <person name="Probst A.J."/>
            <person name="Ladd B."/>
            <person name="Jarett J.K."/>
            <person name="Geller-Mcgrath D.E."/>
            <person name="Sieber C.M.K."/>
            <person name="Emerson J.B."/>
            <person name="Anantharaman K."/>
            <person name="Thomas B.C."/>
            <person name="Malmstrom R."/>
            <person name="Stieglmeier M."/>
            <person name="Klingl A."/>
            <person name="Woyke T."/>
            <person name="Ryan C.M."/>
            <person name="Banfield J.F."/>
        </authorList>
    </citation>
    <scope>NUCLEOTIDE SEQUENCE [LARGE SCALE GENOMIC DNA]</scope>
</reference>
<dbReference type="EMBL" id="PFSJ01000003">
    <property type="protein sequence ID" value="PJC24055.1"/>
    <property type="molecule type" value="Genomic_DNA"/>
</dbReference>
<evidence type="ECO:0000313" key="2">
    <source>
        <dbReference type="Proteomes" id="UP000229756"/>
    </source>
</evidence>
<evidence type="ECO:0008006" key="3">
    <source>
        <dbReference type="Google" id="ProtNLM"/>
    </source>
</evidence>
<proteinExistence type="predicted"/>
<protein>
    <recommendedName>
        <fullName evidence="3">Antitoxin</fullName>
    </recommendedName>
</protein>
<comment type="caution">
    <text evidence="1">The sequence shown here is derived from an EMBL/GenBank/DDBJ whole genome shotgun (WGS) entry which is preliminary data.</text>
</comment>
<name>A0A2M8EMV0_UNCKA</name>
<gene>
    <name evidence="1" type="ORF">CO058_00295</name>
</gene>
<sequence>MVNGLEEKKIKIRDARPLLSKLSEEVAKKNSYYVITVRDKPVSMLTKYDEKLAARLSQNRNRKSKSAGEDFVSGISEWLESNPAVTTDENITDQIDRIVYGY</sequence>
<accession>A0A2M8EMV0</accession>
<dbReference type="Proteomes" id="UP000229756">
    <property type="component" value="Unassembled WGS sequence"/>
</dbReference>
<dbReference type="AlphaFoldDB" id="A0A2M8EMV0"/>
<organism evidence="1 2">
    <name type="scientific">candidate division WWE3 bacterium CG_4_9_14_0_2_um_filter_35_11</name>
    <dbReference type="NCBI Taxonomy" id="1975077"/>
    <lineage>
        <taxon>Bacteria</taxon>
        <taxon>Katanobacteria</taxon>
    </lineage>
</organism>